<sequence>MGGPGRGTGAGSGAGPTLRRLAGAPDLGLRVLAGADLLDRPVRWVFTTDLRDPGRYLAGGELVLTGLMWRRGAADSEEFVAAVARRGAVGLAAGAAALGQVPSDVVDACERHRLPLLEVPADVSFATLTRRVMTGRWGEPADRRGALLAAVAAGEPPLDLVAAELDRPCWIVGPTGRVLAGAGEVPAGELAGLFHRGGGRARRARAEGRTFGLAPLVVLPRSPAACFLAVEDAGDADLGGVAADLAAAVGLEAARRGGRDQAPAPSGRLVRGLLTDDRSPREIADLLADLDLGGGDVPVAVAVSVAGGGDGHAVAAYLVTDTAGGPAAVAEWQDETLALVRLDAEGRAALPARLRSAARLLAAALPGRRIAAGVSGTASSGLGPREALQEARNARRLAALAPGPAAVTSGDDVDSVDLLIASMPRGIRRRFRDGLIGELEAYDARHGAGLTATLSAFLARSGSWQRCAADLHVHVNTVRYRLRRVEELTGRDLSRFPDRVDLYLALRLAEWERPPA</sequence>
<evidence type="ECO:0000259" key="1">
    <source>
        <dbReference type="Pfam" id="PF07905"/>
    </source>
</evidence>
<dbReference type="InterPro" id="IPR025736">
    <property type="entry name" value="PucR_C-HTH_dom"/>
</dbReference>
<reference evidence="4" key="1">
    <citation type="journal article" date="2019" name="Int. J. Syst. Evol. Microbiol.">
        <title>The Global Catalogue of Microorganisms (GCM) 10K type strain sequencing project: providing services to taxonomists for standard genome sequencing and annotation.</title>
        <authorList>
            <consortium name="The Broad Institute Genomics Platform"/>
            <consortium name="The Broad Institute Genome Sequencing Center for Infectious Disease"/>
            <person name="Wu L."/>
            <person name="Ma J."/>
        </authorList>
    </citation>
    <scope>NUCLEOTIDE SEQUENCE [LARGE SCALE GENOMIC DNA]</scope>
    <source>
        <strain evidence="4">JCM 3369</strain>
    </source>
</reference>
<organism evidence="3 4">
    <name type="scientific">Actinomadura yumaensis</name>
    <dbReference type="NCBI Taxonomy" id="111807"/>
    <lineage>
        <taxon>Bacteria</taxon>
        <taxon>Bacillati</taxon>
        <taxon>Actinomycetota</taxon>
        <taxon>Actinomycetes</taxon>
        <taxon>Streptosporangiales</taxon>
        <taxon>Thermomonosporaceae</taxon>
        <taxon>Actinomadura</taxon>
    </lineage>
</organism>
<dbReference type="EMBL" id="JBHSXS010000040">
    <property type="protein sequence ID" value="MFC6885636.1"/>
    <property type="molecule type" value="Genomic_DNA"/>
</dbReference>
<dbReference type="PANTHER" id="PTHR33744:SF17">
    <property type="entry name" value="CONSERVED PROTEIN"/>
    <property type="match status" value="1"/>
</dbReference>
<evidence type="ECO:0000313" key="3">
    <source>
        <dbReference type="EMBL" id="MFC6885636.1"/>
    </source>
</evidence>
<dbReference type="Pfam" id="PF13556">
    <property type="entry name" value="HTH_30"/>
    <property type="match status" value="1"/>
</dbReference>
<dbReference type="InterPro" id="IPR042070">
    <property type="entry name" value="PucR_C-HTH_sf"/>
</dbReference>
<feature type="domain" description="Purine catabolism PurC-like" evidence="1">
    <location>
        <begin position="25"/>
        <end position="134"/>
    </location>
</feature>
<feature type="domain" description="PucR C-terminal helix-turn-helix" evidence="2">
    <location>
        <begin position="450"/>
        <end position="508"/>
    </location>
</feature>
<dbReference type="Proteomes" id="UP001596380">
    <property type="component" value="Unassembled WGS sequence"/>
</dbReference>
<name>A0ABW2CYH8_9ACTN</name>
<keyword evidence="4" id="KW-1185">Reference proteome</keyword>
<dbReference type="Pfam" id="PF07905">
    <property type="entry name" value="PucR"/>
    <property type="match status" value="1"/>
</dbReference>
<dbReference type="InterPro" id="IPR051448">
    <property type="entry name" value="CdaR-like_regulators"/>
</dbReference>
<evidence type="ECO:0000259" key="2">
    <source>
        <dbReference type="Pfam" id="PF13556"/>
    </source>
</evidence>
<dbReference type="Gene3D" id="1.10.10.2840">
    <property type="entry name" value="PucR C-terminal helix-turn-helix domain"/>
    <property type="match status" value="1"/>
</dbReference>
<dbReference type="PANTHER" id="PTHR33744">
    <property type="entry name" value="CARBOHYDRATE DIACID REGULATOR"/>
    <property type="match status" value="1"/>
</dbReference>
<dbReference type="InterPro" id="IPR012914">
    <property type="entry name" value="PucR_dom"/>
</dbReference>
<accession>A0ABW2CYH8</accession>
<gene>
    <name evidence="3" type="ORF">ACFQKB_38165</name>
</gene>
<comment type="caution">
    <text evidence="3">The sequence shown here is derived from an EMBL/GenBank/DDBJ whole genome shotgun (WGS) entry which is preliminary data.</text>
</comment>
<dbReference type="RefSeq" id="WP_378063977.1">
    <property type="nucleotide sequence ID" value="NZ_JBHSXS010000040.1"/>
</dbReference>
<evidence type="ECO:0000313" key="4">
    <source>
        <dbReference type="Proteomes" id="UP001596380"/>
    </source>
</evidence>
<protein>
    <submittedName>
        <fullName evidence="3">PucR family transcriptional regulator</fullName>
    </submittedName>
</protein>
<proteinExistence type="predicted"/>